<feature type="coiled-coil region" evidence="1">
    <location>
        <begin position="397"/>
        <end position="443"/>
    </location>
</feature>
<name>A0ABQ5KUN7_9EUKA</name>
<evidence type="ECO:0000313" key="4">
    <source>
        <dbReference type="Proteomes" id="UP001057375"/>
    </source>
</evidence>
<feature type="region of interest" description="Disordered" evidence="2">
    <location>
        <begin position="189"/>
        <end position="208"/>
    </location>
</feature>
<dbReference type="PANTHER" id="PTHR33504">
    <property type="entry name" value="NADH DEHYDROGENASE (UBIQUINONE) 1 BETA SUBCOMPLEX, 4"/>
    <property type="match status" value="1"/>
</dbReference>
<keyword evidence="4" id="KW-1185">Reference proteome</keyword>
<feature type="compositionally biased region" description="Low complexity" evidence="2">
    <location>
        <begin position="190"/>
        <end position="208"/>
    </location>
</feature>
<keyword evidence="1" id="KW-0175">Coiled coil</keyword>
<comment type="caution">
    <text evidence="3">The sequence shown here is derived from an EMBL/GenBank/DDBJ whole genome shotgun (WGS) entry which is preliminary data.</text>
</comment>
<dbReference type="EMBL" id="BQXS01010971">
    <property type="protein sequence ID" value="GKT35353.1"/>
    <property type="molecule type" value="Genomic_DNA"/>
</dbReference>
<reference evidence="3" key="1">
    <citation type="submission" date="2022-03" db="EMBL/GenBank/DDBJ databases">
        <title>Draft genome sequence of Aduncisulcus paluster, a free-living microaerophilic Fornicata.</title>
        <authorList>
            <person name="Yuyama I."/>
            <person name="Kume K."/>
            <person name="Tamura T."/>
            <person name="Inagaki Y."/>
            <person name="Hashimoto T."/>
        </authorList>
    </citation>
    <scope>NUCLEOTIDE SEQUENCE</scope>
    <source>
        <strain evidence="3">NY0171</strain>
    </source>
</reference>
<sequence length="473" mass="54897">MKDYFVPFDSLPVSERIFLFKNFCAKKIQHVYRDKKEFELDKKKQEAAKKILKCWRNFSDRRLFLYYRDLIKLAAEGDAAGVLKTINPVEAGLIDQAIDAEVMFRLAGPTFPPTLVYKIIFHNPHTDLCLLAPRDYYGEKKRQLQKDREEEQHLKEYAHSRTATLKKGFKRASIENALIEHGVFPPPPTYKKSTISSSGTGKKSLTYSSTMPRLHEGDEYVVTMLGADGNVSHAAVYSEGASEPLLWYQGDVSNKWREVATGEILGNYLIRNRKRISQKGISATELRTLSHSIYRKTFDPKTSGYEYQGSLSMEGRARAMLKKRRSRQRKWIGAFKKLKIAEQKVDEEGSKLIDWSESLDFMNYVKEWESMASFSIQKSPAKFKEIRMADDLGYTSSNRQEEMLDKIGAELDEEERMDRELKLKKQREIERDIERDKQEQELRGEYVIPLRGVEILKSREHVGRVLGDEKLFE</sequence>
<evidence type="ECO:0000313" key="3">
    <source>
        <dbReference type="EMBL" id="GKT35353.1"/>
    </source>
</evidence>
<evidence type="ECO:0000256" key="2">
    <source>
        <dbReference type="SAM" id="MobiDB-lite"/>
    </source>
</evidence>
<accession>A0ABQ5KUN7</accession>
<organism evidence="3 4">
    <name type="scientific">Aduncisulcus paluster</name>
    <dbReference type="NCBI Taxonomy" id="2918883"/>
    <lineage>
        <taxon>Eukaryota</taxon>
        <taxon>Metamonada</taxon>
        <taxon>Carpediemonas-like organisms</taxon>
        <taxon>Aduncisulcus</taxon>
    </lineage>
</organism>
<gene>
    <name evidence="3" type="ORF">ADUPG1_008528</name>
</gene>
<evidence type="ECO:0000256" key="1">
    <source>
        <dbReference type="SAM" id="Coils"/>
    </source>
</evidence>
<proteinExistence type="predicted"/>
<dbReference type="PANTHER" id="PTHR33504:SF2">
    <property type="entry name" value="PROTEIN MFI"/>
    <property type="match status" value="1"/>
</dbReference>
<dbReference type="Proteomes" id="UP001057375">
    <property type="component" value="Unassembled WGS sequence"/>
</dbReference>
<protein>
    <submittedName>
        <fullName evidence="3">Uncharacterized protein</fullName>
    </submittedName>
</protein>